<name>A0AC34RGP6_9BILA</name>
<organism evidence="1 2">
    <name type="scientific">Panagrolaimus sp. JU765</name>
    <dbReference type="NCBI Taxonomy" id="591449"/>
    <lineage>
        <taxon>Eukaryota</taxon>
        <taxon>Metazoa</taxon>
        <taxon>Ecdysozoa</taxon>
        <taxon>Nematoda</taxon>
        <taxon>Chromadorea</taxon>
        <taxon>Rhabditida</taxon>
        <taxon>Tylenchina</taxon>
        <taxon>Panagrolaimomorpha</taxon>
        <taxon>Panagrolaimoidea</taxon>
        <taxon>Panagrolaimidae</taxon>
        <taxon>Panagrolaimus</taxon>
    </lineage>
</organism>
<dbReference type="Proteomes" id="UP000887576">
    <property type="component" value="Unplaced"/>
</dbReference>
<evidence type="ECO:0000313" key="1">
    <source>
        <dbReference type="Proteomes" id="UP000887576"/>
    </source>
</evidence>
<sequence length="154" mass="17832">MAEMITWCVTKRAIFKWLQILCCLIAGLFLMDGRAQWKPYNIIFGTDIFLAVATVITLVLYFVQVHQQNKQLWVKIEIAFNVIAALLSLIFTIVLIYDYIKMENNQFGHHRYTAPLNIGNAGWTSRVRIIAISQLFQTIFYLASLGWAYRHGLN</sequence>
<evidence type="ECO:0000313" key="2">
    <source>
        <dbReference type="WBParaSite" id="JU765_v2.g6568.t1"/>
    </source>
</evidence>
<proteinExistence type="predicted"/>
<reference evidence="2" key="1">
    <citation type="submission" date="2022-11" db="UniProtKB">
        <authorList>
            <consortium name="WormBaseParasite"/>
        </authorList>
    </citation>
    <scope>IDENTIFICATION</scope>
</reference>
<dbReference type="WBParaSite" id="JU765_v2.g6568.t1">
    <property type="protein sequence ID" value="JU765_v2.g6568.t1"/>
    <property type="gene ID" value="JU765_v2.g6568"/>
</dbReference>
<accession>A0AC34RGP6</accession>
<protein>
    <submittedName>
        <fullName evidence="2">MARVEL domain-containing protein</fullName>
    </submittedName>
</protein>